<dbReference type="PANTHER" id="PTHR10091">
    <property type="entry name" value="ALDOSE-1-EPIMERASE"/>
    <property type="match status" value="1"/>
</dbReference>
<comment type="pathway">
    <text evidence="1">Carbohydrate metabolism; hexose metabolism.</text>
</comment>
<evidence type="ECO:0000256" key="4">
    <source>
        <dbReference type="ARBA" id="ARBA00023277"/>
    </source>
</evidence>
<dbReference type="PANTHER" id="PTHR10091:SF0">
    <property type="entry name" value="GALACTOSE MUTAROTASE"/>
    <property type="match status" value="1"/>
</dbReference>
<organism evidence="8 9">
    <name type="scientific">Thioclava pacifica DSM 10166</name>
    <dbReference type="NCBI Taxonomy" id="1353537"/>
    <lineage>
        <taxon>Bacteria</taxon>
        <taxon>Pseudomonadati</taxon>
        <taxon>Pseudomonadota</taxon>
        <taxon>Alphaproteobacteria</taxon>
        <taxon>Rhodobacterales</taxon>
        <taxon>Paracoccaceae</taxon>
        <taxon>Thioclava</taxon>
    </lineage>
</organism>
<feature type="active site" description="Proton acceptor" evidence="5">
    <location>
        <position position="279"/>
    </location>
</feature>
<evidence type="ECO:0000256" key="7">
    <source>
        <dbReference type="PIRSR" id="PIRSR005096-3"/>
    </source>
</evidence>
<protein>
    <recommendedName>
        <fullName evidence="10">Aldose 1-epimerase</fullName>
    </recommendedName>
</protein>
<evidence type="ECO:0000256" key="1">
    <source>
        <dbReference type="ARBA" id="ARBA00005028"/>
    </source>
</evidence>
<dbReference type="SUPFAM" id="SSF74650">
    <property type="entry name" value="Galactose mutarotase-like"/>
    <property type="match status" value="1"/>
</dbReference>
<dbReference type="GO" id="GO:0033499">
    <property type="term" value="P:galactose catabolic process via UDP-galactose, Leloir pathway"/>
    <property type="evidence" value="ECO:0007669"/>
    <property type="project" value="TreeGrafter"/>
</dbReference>
<dbReference type="CDD" id="cd09019">
    <property type="entry name" value="galactose_mutarotase_like"/>
    <property type="match status" value="1"/>
</dbReference>
<name>A0A074JTG3_9RHOB</name>
<gene>
    <name evidence="8" type="ORF">TP2_06650</name>
</gene>
<evidence type="ECO:0000313" key="8">
    <source>
        <dbReference type="EMBL" id="KEO52612.1"/>
    </source>
</evidence>
<dbReference type="NCBIfam" id="NF008277">
    <property type="entry name" value="PRK11055.1"/>
    <property type="match status" value="1"/>
</dbReference>
<dbReference type="EMBL" id="AUND01000023">
    <property type="protein sequence ID" value="KEO52612.1"/>
    <property type="molecule type" value="Genomic_DNA"/>
</dbReference>
<evidence type="ECO:0000256" key="5">
    <source>
        <dbReference type="PIRSR" id="PIRSR005096-1"/>
    </source>
</evidence>
<dbReference type="AlphaFoldDB" id="A0A074JTG3"/>
<dbReference type="UniPathway" id="UPA00242"/>
<accession>A0A074JTG3</accession>
<feature type="binding site" evidence="7">
    <location>
        <begin position="69"/>
        <end position="70"/>
    </location>
    <ligand>
        <name>beta-D-galactose</name>
        <dbReference type="ChEBI" id="CHEBI:27667"/>
    </ligand>
</feature>
<dbReference type="InterPro" id="IPR047215">
    <property type="entry name" value="Galactose_mutarotase-like"/>
</dbReference>
<keyword evidence="4" id="KW-0119">Carbohydrate metabolism</keyword>
<sequence length="316" mass="34472">MKVDDMPALCIGLPSGVRAEILPFGATLHSLQVPDRSGVLGNVLVGLPDPNAYKRQRSFRGATIGRFANRIAGAGFTLNGERHTLSANEPPNCLHGGTDGFDRRKWEVVAHWMSALTLRLESPDGDQGFPGALSVEADFVLTPPATLSITYRATVSRACPVSLTSHGFFNLSDGGPIDDYMLQISAQHFLPVDTALLPAGAPQSVSGTEFDFREAKVLLRRKSSGYDHCFCLEPTEELREIATLYDPKSGRELRLSSDQTGLQLYTDKRADAAPAVCLEPQAWPDAPNRPDFPDAVLRPGETYLNRIEFAFSTRDN</sequence>
<dbReference type="Gene3D" id="2.70.98.10">
    <property type="match status" value="1"/>
</dbReference>
<comment type="similarity">
    <text evidence="2">Belongs to the aldose epimerase family.</text>
</comment>
<dbReference type="Pfam" id="PF01263">
    <property type="entry name" value="Aldose_epim"/>
    <property type="match status" value="1"/>
</dbReference>
<dbReference type="InterPro" id="IPR011013">
    <property type="entry name" value="Gal_mutarotase_sf_dom"/>
</dbReference>
<evidence type="ECO:0000256" key="3">
    <source>
        <dbReference type="ARBA" id="ARBA00023235"/>
    </source>
</evidence>
<evidence type="ECO:0000256" key="6">
    <source>
        <dbReference type="PIRSR" id="PIRSR005096-2"/>
    </source>
</evidence>
<dbReference type="Proteomes" id="UP000027432">
    <property type="component" value="Unassembled WGS sequence"/>
</dbReference>
<dbReference type="GO" id="GO:0006006">
    <property type="term" value="P:glucose metabolic process"/>
    <property type="evidence" value="ECO:0007669"/>
    <property type="project" value="TreeGrafter"/>
</dbReference>
<feature type="active site" description="Proton donor" evidence="5">
    <location>
        <position position="166"/>
    </location>
</feature>
<dbReference type="eggNOG" id="COG2017">
    <property type="taxonomic scope" value="Bacteria"/>
</dbReference>
<dbReference type="PIRSF" id="PIRSF005096">
    <property type="entry name" value="GALM"/>
    <property type="match status" value="1"/>
</dbReference>
<dbReference type="GO" id="GO:0004034">
    <property type="term" value="F:aldose 1-epimerase activity"/>
    <property type="evidence" value="ECO:0007669"/>
    <property type="project" value="TreeGrafter"/>
</dbReference>
<dbReference type="RefSeq" id="WP_051692431.1">
    <property type="nucleotide sequence ID" value="NZ_AUND01000023.1"/>
</dbReference>
<reference evidence="8 9" key="1">
    <citation type="submission" date="2013-07" db="EMBL/GenBank/DDBJ databases">
        <title>Thioclava pacifica DSM 10166 Genome Sequencing.</title>
        <authorList>
            <person name="Lai Q."/>
            <person name="Shao Z."/>
        </authorList>
    </citation>
    <scope>NUCLEOTIDE SEQUENCE [LARGE SCALE GENOMIC DNA]</scope>
    <source>
        <strain evidence="8 9">DSM 10166</strain>
    </source>
</reference>
<dbReference type="STRING" id="1353537.TP2_06650"/>
<dbReference type="InterPro" id="IPR014718">
    <property type="entry name" value="GH-type_carb-bd"/>
</dbReference>
<keyword evidence="3" id="KW-0413">Isomerase</keyword>
<dbReference type="InterPro" id="IPR008183">
    <property type="entry name" value="Aldose_1/G6P_1-epimerase"/>
</dbReference>
<dbReference type="GO" id="GO:0005737">
    <property type="term" value="C:cytoplasm"/>
    <property type="evidence" value="ECO:0007669"/>
    <property type="project" value="TreeGrafter"/>
</dbReference>
<evidence type="ECO:0000256" key="2">
    <source>
        <dbReference type="ARBA" id="ARBA00006206"/>
    </source>
</evidence>
<evidence type="ECO:0000313" key="9">
    <source>
        <dbReference type="Proteomes" id="UP000027432"/>
    </source>
</evidence>
<comment type="caution">
    <text evidence="8">The sequence shown here is derived from an EMBL/GenBank/DDBJ whole genome shotgun (WGS) entry which is preliminary data.</text>
</comment>
<dbReference type="GO" id="GO:0030246">
    <property type="term" value="F:carbohydrate binding"/>
    <property type="evidence" value="ECO:0007669"/>
    <property type="project" value="InterPro"/>
</dbReference>
<feature type="binding site" evidence="6">
    <location>
        <position position="227"/>
    </location>
    <ligand>
        <name>beta-D-galactose</name>
        <dbReference type="ChEBI" id="CHEBI:27667"/>
    </ligand>
</feature>
<keyword evidence="9" id="KW-1185">Reference proteome</keyword>
<proteinExistence type="inferred from homology"/>
<dbReference type="InterPro" id="IPR015443">
    <property type="entry name" value="Aldose_1-epimerase"/>
</dbReference>
<evidence type="ECO:0008006" key="10">
    <source>
        <dbReference type="Google" id="ProtNLM"/>
    </source>
</evidence>